<organism evidence="2 3">
    <name type="scientific">Streptomyces cinnabarinus</name>
    <dbReference type="NCBI Taxonomy" id="67287"/>
    <lineage>
        <taxon>Bacteria</taxon>
        <taxon>Bacillati</taxon>
        <taxon>Actinomycetota</taxon>
        <taxon>Actinomycetes</taxon>
        <taxon>Kitasatosporales</taxon>
        <taxon>Streptomycetaceae</taxon>
        <taxon>Streptomyces</taxon>
    </lineage>
</organism>
<gene>
    <name evidence="2" type="ORF">STRCI_008357</name>
</gene>
<proteinExistence type="predicted"/>
<keyword evidence="3" id="KW-1185">Reference proteome</keyword>
<dbReference type="Proteomes" id="UP001164439">
    <property type="component" value="Chromosome"/>
</dbReference>
<dbReference type="RefSeq" id="WP_269664217.1">
    <property type="nucleotide sequence ID" value="NZ_CP114413.1"/>
</dbReference>
<accession>A0ABY7KQ95</accession>
<evidence type="ECO:0000256" key="1">
    <source>
        <dbReference type="SAM" id="SignalP"/>
    </source>
</evidence>
<reference evidence="2" key="1">
    <citation type="submission" date="2022-12" db="EMBL/GenBank/DDBJ databases">
        <authorList>
            <person name="Ruckert C."/>
            <person name="Busche T."/>
            <person name="Kalinowski J."/>
            <person name="Wittmann C."/>
        </authorList>
    </citation>
    <scope>NUCLEOTIDE SEQUENCE</scope>
    <source>
        <strain evidence="2">DSM 40467</strain>
    </source>
</reference>
<name>A0ABY7KQ95_9ACTN</name>
<dbReference type="EMBL" id="CP114413">
    <property type="protein sequence ID" value="WAZ26731.1"/>
    <property type="molecule type" value="Genomic_DNA"/>
</dbReference>
<sequence>MTTALTLTLASAPGASAAVPPSAAAPSFSIWFNVHGTSPKADLAAGEHRIILDASCDGDFVGAQLYHVTWGVDRKVGNVLRIPCHGRAIPQYQLSGGEYYFYFLSGVDNTHITGDWRQD</sequence>
<evidence type="ECO:0000313" key="2">
    <source>
        <dbReference type="EMBL" id="WAZ26731.1"/>
    </source>
</evidence>
<keyword evidence="1" id="KW-0732">Signal</keyword>
<feature type="signal peptide" evidence="1">
    <location>
        <begin position="1"/>
        <end position="17"/>
    </location>
</feature>
<feature type="chain" id="PRO_5047312896" evidence="1">
    <location>
        <begin position="18"/>
        <end position="119"/>
    </location>
</feature>
<protein>
    <submittedName>
        <fullName evidence="2">Uncharacterized protein</fullName>
    </submittedName>
</protein>
<evidence type="ECO:0000313" key="3">
    <source>
        <dbReference type="Proteomes" id="UP001164439"/>
    </source>
</evidence>